<keyword evidence="2" id="KW-0808">Transferase</keyword>
<dbReference type="GO" id="GO:0016747">
    <property type="term" value="F:acyltransferase activity, transferring groups other than amino-acyl groups"/>
    <property type="evidence" value="ECO:0007669"/>
    <property type="project" value="InterPro"/>
</dbReference>
<evidence type="ECO:0000256" key="1">
    <source>
        <dbReference type="ARBA" id="ARBA00005531"/>
    </source>
</evidence>
<evidence type="ECO:0000313" key="5">
    <source>
        <dbReference type="EMBL" id="KAF7168009.1"/>
    </source>
</evidence>
<dbReference type="PANTHER" id="PTHR11877:SF46">
    <property type="entry name" value="TYPE III POLYKETIDE SYNTHASE A"/>
    <property type="match status" value="1"/>
</dbReference>
<evidence type="ECO:0000313" key="7">
    <source>
        <dbReference type="Proteomes" id="UP000662466"/>
    </source>
</evidence>
<evidence type="ECO:0000313" key="6">
    <source>
        <dbReference type="Proteomes" id="UP000630445"/>
    </source>
</evidence>
<sequence>MCRRPRCAAGSERSGAGCCSARIYFRGELAAAAAAAGDGGQWVNVNPAPALFSDGAAAVVLCNSLALALASRDRDTPGQGKGKGVYAVRDWWSGVTPDTSEEITYRPTESGFLVRLSRDIPHLICNAIRQPFETLLRRNGIEGMEARDFSWAVHPGGLAVIRAVRDALQLDDEDLRATMEVYTRKGNTSSVAVLAVLDEVRKEGGKEDVLACSFGPGVTTEMMLMKRL</sequence>
<dbReference type="Pfam" id="PF02797">
    <property type="entry name" value="Chal_sti_synt_C"/>
    <property type="match status" value="1"/>
</dbReference>
<gene>
    <name evidence="4" type="ORF">CNMCM5793_002730</name>
    <name evidence="5" type="ORF">CNMCM6106_003331</name>
</gene>
<evidence type="ECO:0000313" key="4">
    <source>
        <dbReference type="EMBL" id="KAF7126235.1"/>
    </source>
</evidence>
<reference evidence="5" key="1">
    <citation type="submission" date="2020-06" db="EMBL/GenBank/DDBJ databases">
        <title>Draft genome sequences of strains closely related to Aspergillus parafelis and Aspergillus hiratsukae.</title>
        <authorList>
            <person name="Dos Santos R.A.C."/>
            <person name="Rivero-Menendez O."/>
            <person name="Steenwyk J.L."/>
            <person name="Mead M.E."/>
            <person name="Goldman G.H."/>
            <person name="Alastruey-Izquierdo A."/>
            <person name="Rokas A."/>
        </authorList>
    </citation>
    <scope>NUCLEOTIDE SEQUENCE</scope>
    <source>
        <strain evidence="4">CNM-CM5793</strain>
        <strain evidence="5">CNM-CM6106</strain>
    </source>
</reference>
<dbReference type="GO" id="GO:0030639">
    <property type="term" value="P:polyketide biosynthetic process"/>
    <property type="evidence" value="ECO:0007669"/>
    <property type="project" value="TreeGrafter"/>
</dbReference>
<evidence type="ECO:0000259" key="3">
    <source>
        <dbReference type="Pfam" id="PF02797"/>
    </source>
</evidence>
<dbReference type="InterPro" id="IPR011141">
    <property type="entry name" value="Polyketide_synthase_type-III"/>
</dbReference>
<dbReference type="Proteomes" id="UP000630445">
    <property type="component" value="Unassembled WGS sequence"/>
</dbReference>
<accession>A0A8H6Q901</accession>
<dbReference type="OrthoDB" id="329835at2759"/>
<dbReference type="SUPFAM" id="SSF53901">
    <property type="entry name" value="Thiolase-like"/>
    <property type="match status" value="1"/>
</dbReference>
<dbReference type="InterPro" id="IPR012328">
    <property type="entry name" value="Chalcone/stilbene_synt_C"/>
</dbReference>
<dbReference type="Proteomes" id="UP000662466">
    <property type="component" value="Unassembled WGS sequence"/>
</dbReference>
<feature type="domain" description="Chalcone/stilbene synthase C-terminal" evidence="3">
    <location>
        <begin position="96"/>
        <end position="226"/>
    </location>
</feature>
<dbReference type="EMBL" id="JACBAF010002092">
    <property type="protein sequence ID" value="KAF7168009.1"/>
    <property type="molecule type" value="Genomic_DNA"/>
</dbReference>
<dbReference type="PANTHER" id="PTHR11877">
    <property type="entry name" value="HYDROXYMETHYLGLUTARYL-COA SYNTHASE"/>
    <property type="match status" value="1"/>
</dbReference>
<dbReference type="Gene3D" id="3.40.47.10">
    <property type="match status" value="1"/>
</dbReference>
<protein>
    <recommendedName>
        <fullName evidence="3">Chalcone/stilbene synthase C-terminal domain-containing protein</fullName>
    </recommendedName>
</protein>
<name>A0A8H6Q901_9EURO</name>
<evidence type="ECO:0000256" key="2">
    <source>
        <dbReference type="ARBA" id="ARBA00022679"/>
    </source>
</evidence>
<keyword evidence="6" id="KW-1185">Reference proteome</keyword>
<dbReference type="AlphaFoldDB" id="A0A8H6Q901"/>
<comment type="similarity">
    <text evidence="1">Belongs to the thiolase-like superfamily. Chalcone/stilbene synthases family.</text>
</comment>
<dbReference type="InterPro" id="IPR016039">
    <property type="entry name" value="Thiolase-like"/>
</dbReference>
<comment type="caution">
    <text evidence="5">The sequence shown here is derived from an EMBL/GenBank/DDBJ whole genome shotgun (WGS) entry which is preliminary data.</text>
</comment>
<dbReference type="EMBL" id="JACBAD010001940">
    <property type="protein sequence ID" value="KAF7126235.1"/>
    <property type="molecule type" value="Genomic_DNA"/>
</dbReference>
<proteinExistence type="inferred from homology"/>
<organism evidence="5 7">
    <name type="scientific">Aspergillus hiratsukae</name>
    <dbReference type="NCBI Taxonomy" id="1194566"/>
    <lineage>
        <taxon>Eukaryota</taxon>
        <taxon>Fungi</taxon>
        <taxon>Dikarya</taxon>
        <taxon>Ascomycota</taxon>
        <taxon>Pezizomycotina</taxon>
        <taxon>Eurotiomycetes</taxon>
        <taxon>Eurotiomycetidae</taxon>
        <taxon>Eurotiales</taxon>
        <taxon>Aspergillaceae</taxon>
        <taxon>Aspergillus</taxon>
        <taxon>Aspergillus subgen. Fumigati</taxon>
    </lineage>
</organism>